<evidence type="ECO:0000313" key="3">
    <source>
        <dbReference type="EMBL" id="BBF66435.1"/>
    </source>
</evidence>
<keyword evidence="2" id="KW-1133">Transmembrane helix</keyword>
<proteinExistence type="predicted"/>
<sequence length="163" mass="18659">MSSIPRSDWEWRNPKDDQADRARREAGSRRYSEQRDREWRDSQQRNSHRISSSGASFSGHTLGLLDLLFTLGSVAFIPVLLALSPLLSLLLCGWLYYHGRRMLSSIVLLLFAAPTIVVIVAVVMHVHADPSLFLSNWQAHIARNPDQANWTWAVKDFMGLCRW</sequence>
<protein>
    <submittedName>
        <fullName evidence="3">Uncharacterized protein</fullName>
    </submittedName>
</protein>
<evidence type="ECO:0000256" key="1">
    <source>
        <dbReference type="SAM" id="MobiDB-lite"/>
    </source>
</evidence>
<feature type="compositionally biased region" description="Basic and acidic residues" evidence="1">
    <location>
        <begin position="7"/>
        <end position="43"/>
    </location>
</feature>
<organism evidence="3 4">
    <name type="scientific">Acidithiobacillus ferridurans</name>
    <dbReference type="NCBI Taxonomy" id="1232575"/>
    <lineage>
        <taxon>Bacteria</taxon>
        <taxon>Pseudomonadati</taxon>
        <taxon>Pseudomonadota</taxon>
        <taxon>Acidithiobacillia</taxon>
        <taxon>Acidithiobacillales</taxon>
        <taxon>Acidithiobacillaceae</taxon>
        <taxon>Acidithiobacillus</taxon>
    </lineage>
</organism>
<name>A0A2Z6INR5_ACIFI</name>
<gene>
    <name evidence="3" type="ORF">AFERRID_26530</name>
</gene>
<evidence type="ECO:0000256" key="2">
    <source>
        <dbReference type="SAM" id="Phobius"/>
    </source>
</evidence>
<evidence type="ECO:0000313" key="4">
    <source>
        <dbReference type="Proteomes" id="UP000280188"/>
    </source>
</evidence>
<keyword evidence="4" id="KW-1185">Reference proteome</keyword>
<dbReference type="EMBL" id="AP018795">
    <property type="protein sequence ID" value="BBF66435.1"/>
    <property type="molecule type" value="Genomic_DNA"/>
</dbReference>
<reference evidence="3 4" key="1">
    <citation type="journal article" date="2018" name="Microbiol. Resour. Announc.">
        <title>Complete Genome Sequence of Acidithiobacillus ferridurans JCM 18981.</title>
        <authorList>
            <person name="Miyauchi T."/>
            <person name="Kouzuma A."/>
            <person name="Abe T."/>
            <person name="Watanabe K."/>
        </authorList>
    </citation>
    <scope>NUCLEOTIDE SEQUENCE [LARGE SCALE GENOMIC DNA]</scope>
    <source>
        <strain evidence="4">ATCC 33020 / DSM 29468 / JCM 18981 / 11Fe</strain>
    </source>
</reference>
<dbReference type="AlphaFoldDB" id="A0A2Z6INR5"/>
<keyword evidence="2" id="KW-0812">Transmembrane</keyword>
<dbReference type="KEGG" id="afj:AFERRID_26530"/>
<dbReference type="Proteomes" id="UP000280188">
    <property type="component" value="Chromosome"/>
</dbReference>
<feature type="transmembrane region" description="Helical" evidence="2">
    <location>
        <begin position="67"/>
        <end position="97"/>
    </location>
</feature>
<keyword evidence="2" id="KW-0472">Membrane</keyword>
<feature type="transmembrane region" description="Helical" evidence="2">
    <location>
        <begin position="106"/>
        <end position="128"/>
    </location>
</feature>
<accession>A0A2Z6INR5</accession>
<feature type="region of interest" description="Disordered" evidence="1">
    <location>
        <begin position="1"/>
        <end position="55"/>
    </location>
</feature>